<feature type="transmembrane region" description="Helical" evidence="21">
    <location>
        <begin position="232"/>
        <end position="249"/>
    </location>
</feature>
<dbReference type="CDD" id="cd02094">
    <property type="entry name" value="P-type_ATPase_Cu-like"/>
    <property type="match status" value="1"/>
</dbReference>
<dbReference type="Gene3D" id="2.70.150.10">
    <property type="entry name" value="Calcium-transporting ATPase, cytoplasmic transduction domain A"/>
    <property type="match status" value="1"/>
</dbReference>
<evidence type="ECO:0000256" key="1">
    <source>
        <dbReference type="ARBA" id="ARBA00004651"/>
    </source>
</evidence>
<evidence type="ECO:0000256" key="10">
    <source>
        <dbReference type="ARBA" id="ARBA00022796"/>
    </source>
</evidence>
<name>A0A6M0STA0_CLOBO</name>
<keyword evidence="8" id="KW-0677">Repeat</keyword>
<dbReference type="InterPro" id="IPR001757">
    <property type="entry name" value="P_typ_ATPase"/>
</dbReference>
<protein>
    <recommendedName>
        <fullName evidence="4">Copper-exporting P-type ATPase</fullName>
        <ecNumber evidence="3">7.2.2.8</ecNumber>
    </recommendedName>
    <alternativeName>
        <fullName evidence="18">Copper-exporting P-type ATPase A</fullName>
    </alternativeName>
    <alternativeName>
        <fullName evidence="19">Cu(+)-exporting ATPase</fullName>
    </alternativeName>
</protein>
<comment type="subcellular location">
    <subcellularLocation>
        <location evidence="1">Cell membrane</location>
        <topology evidence="1">Multi-pass membrane protein</topology>
    </subcellularLocation>
</comment>
<evidence type="ECO:0000256" key="17">
    <source>
        <dbReference type="ARBA" id="ARBA00023136"/>
    </source>
</evidence>
<evidence type="ECO:0000256" key="4">
    <source>
        <dbReference type="ARBA" id="ARBA00015102"/>
    </source>
</evidence>
<dbReference type="InterPro" id="IPR059000">
    <property type="entry name" value="ATPase_P-type_domA"/>
</dbReference>
<dbReference type="GO" id="GO:0043682">
    <property type="term" value="F:P-type divalent copper transporter activity"/>
    <property type="evidence" value="ECO:0007669"/>
    <property type="project" value="TreeGrafter"/>
</dbReference>
<dbReference type="PANTHER" id="PTHR43520">
    <property type="entry name" value="ATP7, ISOFORM B"/>
    <property type="match status" value="1"/>
</dbReference>
<evidence type="ECO:0000256" key="7">
    <source>
        <dbReference type="ARBA" id="ARBA00022723"/>
    </source>
</evidence>
<organism evidence="23 24">
    <name type="scientific">Clostridium botulinum</name>
    <dbReference type="NCBI Taxonomy" id="1491"/>
    <lineage>
        <taxon>Bacteria</taxon>
        <taxon>Bacillati</taxon>
        <taxon>Bacillota</taxon>
        <taxon>Clostridia</taxon>
        <taxon>Eubacteriales</taxon>
        <taxon>Clostridiaceae</taxon>
        <taxon>Clostridium</taxon>
    </lineage>
</organism>
<keyword evidence="14 21" id="KW-1133">Transmembrane helix</keyword>
<dbReference type="FunFam" id="2.70.150.10:FF:000002">
    <property type="entry name" value="Copper-transporting ATPase 1, putative"/>
    <property type="match status" value="1"/>
</dbReference>
<dbReference type="SFLD" id="SFLDF00027">
    <property type="entry name" value="p-type_atpase"/>
    <property type="match status" value="1"/>
</dbReference>
<dbReference type="SUPFAM" id="SSF81665">
    <property type="entry name" value="Calcium ATPase, transmembrane domain M"/>
    <property type="match status" value="1"/>
</dbReference>
<dbReference type="GO" id="GO:0016887">
    <property type="term" value="F:ATP hydrolysis activity"/>
    <property type="evidence" value="ECO:0007669"/>
    <property type="project" value="InterPro"/>
</dbReference>
<dbReference type="Pfam" id="PF00122">
    <property type="entry name" value="E1-E2_ATPase"/>
    <property type="match status" value="1"/>
</dbReference>
<keyword evidence="6 21" id="KW-0812">Transmembrane</keyword>
<dbReference type="SFLD" id="SFLDS00003">
    <property type="entry name" value="Haloacid_Dehalogenase"/>
    <property type="match status" value="1"/>
</dbReference>
<dbReference type="GO" id="GO:0005524">
    <property type="term" value="F:ATP binding"/>
    <property type="evidence" value="ECO:0007669"/>
    <property type="project" value="UniProtKB-UniRule"/>
</dbReference>
<evidence type="ECO:0000256" key="5">
    <source>
        <dbReference type="ARBA" id="ARBA00022448"/>
    </source>
</evidence>
<dbReference type="InterPro" id="IPR006122">
    <property type="entry name" value="HMA_Cu_ion-bd"/>
</dbReference>
<evidence type="ECO:0000259" key="22">
    <source>
        <dbReference type="PROSITE" id="PS50846"/>
    </source>
</evidence>
<dbReference type="EMBL" id="SGKU01000092">
    <property type="protein sequence ID" value="NFA44511.1"/>
    <property type="molecule type" value="Genomic_DNA"/>
</dbReference>
<dbReference type="GO" id="GO:0055070">
    <property type="term" value="P:copper ion homeostasis"/>
    <property type="evidence" value="ECO:0007669"/>
    <property type="project" value="TreeGrafter"/>
</dbReference>
<sequence length="809" mass="86542">MQKKSFKINGMTCSACANRVERVVGKLDGVEKSNVNFATETLSVEFDENKLQDKDIEEKVVKAGYSIKKNIKTYNLKVEGMTCSACANRVERVTKKIGGVQESNVNFATKKLTIVVDEDVTGYSDIKTAVEKAGYKLEKEDKAKEDKKESNPAKELLNRFIISVILTVPLLIISMGHMVGMHLPSIIDPMINPLNFALIQIALTLPVMLVGYKFYKVGIKNLFKLSPNMDSLISIGTLAAFLYGIFAIVKINQGNSEYAMHLYFESAAVILTLITLGKYLEAVSKGKTSQAIKALMGLAPKSATVIRNGIESIIPIEEVVAGDIVLVKPGEKLPVDGEVIEGSTSIDESMLTGESIPVEKEIGSNVIGASINKTGFIKYKATKVGKDTALAQIVKLVEEAQGSKAPIAKLADVISAYFVPIVIGLAIIAAVAWLVAGESMIFALTIFISVLVIACPCALGLATPTAIMVGTGKGAENGVLIKGGEALETTYKLNTIVFDKTGTITEGKPKVTDILVNNITENEILSLAASAEKGSEHPLGEAIVKEAEDRKLQLKEINKFNAIPGHGIEVLIDEKNIFLGNKKLMQEKNVDILSLDAQSERLSNEGKTPMYISINSELKGIIAVADTVKENSKEAIETLHSMGIKVAMITGDNKNTANAIAKQVGIDIVLAEVLPEDKANEVAKLQKDGDKVGMVGDGINDAPALAKADIGIAIGSGTDVAIESADIVLMKSDLMDVPTAIKLSKATIRNIKENLAWAFGYNILGIPVAMGILHIFGGPLLNPMIAAGAMSFSSVSVLLNALRLRNFKA</sequence>
<gene>
    <name evidence="23" type="ORF">EXM65_18635</name>
</gene>
<dbReference type="NCBIfam" id="TIGR01511">
    <property type="entry name" value="ATPase-IB1_Cu"/>
    <property type="match status" value="1"/>
</dbReference>
<feature type="transmembrane region" description="Helical" evidence="21">
    <location>
        <begin position="191"/>
        <end position="212"/>
    </location>
</feature>
<dbReference type="NCBIfam" id="TIGR01494">
    <property type="entry name" value="ATPase_P-type"/>
    <property type="match status" value="1"/>
</dbReference>
<dbReference type="Gene3D" id="3.40.1110.10">
    <property type="entry name" value="Calcium-transporting ATPase, cytoplasmic domain N"/>
    <property type="match status" value="2"/>
</dbReference>
<dbReference type="AlphaFoldDB" id="A0A6M0STA0"/>
<evidence type="ECO:0000313" key="24">
    <source>
        <dbReference type="Proteomes" id="UP000472355"/>
    </source>
</evidence>
<evidence type="ECO:0000256" key="16">
    <source>
        <dbReference type="ARBA" id="ARBA00023065"/>
    </source>
</evidence>
<feature type="domain" description="HMA" evidence="22">
    <location>
        <begin position="72"/>
        <end position="138"/>
    </location>
</feature>
<dbReference type="SUPFAM" id="SSF81653">
    <property type="entry name" value="Calcium ATPase, transduction domain A"/>
    <property type="match status" value="1"/>
</dbReference>
<feature type="transmembrane region" description="Helical" evidence="21">
    <location>
        <begin position="783"/>
        <end position="802"/>
    </location>
</feature>
<evidence type="ECO:0000256" key="13">
    <source>
        <dbReference type="ARBA" id="ARBA00022967"/>
    </source>
</evidence>
<keyword evidence="21" id="KW-1003">Cell membrane</keyword>
<dbReference type="Proteomes" id="UP000472355">
    <property type="component" value="Unassembled WGS sequence"/>
</dbReference>
<dbReference type="EC" id="7.2.2.8" evidence="3"/>
<keyword evidence="16" id="KW-0406">Ion transport</keyword>
<dbReference type="FunFam" id="3.40.50.1000:FF:000031">
    <property type="entry name" value="Probable copper-transporting ATPase HMA5"/>
    <property type="match status" value="1"/>
</dbReference>
<dbReference type="PANTHER" id="PTHR43520:SF8">
    <property type="entry name" value="P-TYPE CU(+) TRANSPORTER"/>
    <property type="match status" value="1"/>
</dbReference>
<keyword evidence="12" id="KW-0460">Magnesium</keyword>
<dbReference type="SFLD" id="SFLDG00002">
    <property type="entry name" value="C1.7:_P-type_atpase_like"/>
    <property type="match status" value="1"/>
</dbReference>
<keyword evidence="7 21" id="KW-0479">Metal-binding</keyword>
<dbReference type="InterPro" id="IPR036163">
    <property type="entry name" value="HMA_dom_sf"/>
</dbReference>
<dbReference type="InterPro" id="IPR036412">
    <property type="entry name" value="HAD-like_sf"/>
</dbReference>
<evidence type="ECO:0000256" key="9">
    <source>
        <dbReference type="ARBA" id="ARBA00022741"/>
    </source>
</evidence>
<dbReference type="InterPro" id="IPR017969">
    <property type="entry name" value="Heavy-metal-associated_CS"/>
</dbReference>
<dbReference type="GO" id="GO:0005886">
    <property type="term" value="C:plasma membrane"/>
    <property type="evidence" value="ECO:0007669"/>
    <property type="project" value="UniProtKB-SubCell"/>
</dbReference>
<dbReference type="PROSITE" id="PS50846">
    <property type="entry name" value="HMA_2"/>
    <property type="match status" value="2"/>
</dbReference>
<dbReference type="InterPro" id="IPR023298">
    <property type="entry name" value="ATPase_P-typ_TM_dom_sf"/>
</dbReference>
<dbReference type="Gene3D" id="3.40.50.1000">
    <property type="entry name" value="HAD superfamily/HAD-like"/>
    <property type="match status" value="1"/>
</dbReference>
<dbReference type="InterPro" id="IPR044492">
    <property type="entry name" value="P_typ_ATPase_HD_dom"/>
</dbReference>
<evidence type="ECO:0000256" key="8">
    <source>
        <dbReference type="ARBA" id="ARBA00022737"/>
    </source>
</evidence>
<evidence type="ECO:0000256" key="11">
    <source>
        <dbReference type="ARBA" id="ARBA00022840"/>
    </source>
</evidence>
<feature type="transmembrane region" description="Helical" evidence="21">
    <location>
        <begin position="156"/>
        <end position="179"/>
    </location>
</feature>
<feature type="transmembrane region" description="Helical" evidence="21">
    <location>
        <begin position="414"/>
        <end position="435"/>
    </location>
</feature>
<evidence type="ECO:0000256" key="12">
    <source>
        <dbReference type="ARBA" id="ARBA00022842"/>
    </source>
</evidence>
<dbReference type="PROSITE" id="PS00154">
    <property type="entry name" value="ATPASE_E1_E2"/>
    <property type="match status" value="1"/>
</dbReference>
<evidence type="ECO:0000256" key="15">
    <source>
        <dbReference type="ARBA" id="ARBA00023008"/>
    </source>
</evidence>
<evidence type="ECO:0000256" key="2">
    <source>
        <dbReference type="ARBA" id="ARBA00006024"/>
    </source>
</evidence>
<dbReference type="PROSITE" id="PS01047">
    <property type="entry name" value="HMA_1"/>
    <property type="match status" value="1"/>
</dbReference>
<dbReference type="NCBIfam" id="TIGR01525">
    <property type="entry name" value="ATPase-IB_hvy"/>
    <property type="match status" value="1"/>
</dbReference>
<reference evidence="23 24" key="1">
    <citation type="submission" date="2019-02" db="EMBL/GenBank/DDBJ databases">
        <title>Genome sequencing of Clostridium botulinum clinical isolates.</title>
        <authorList>
            <person name="Brunt J."/>
            <person name="Van Vliet A.H.M."/>
            <person name="Stringer S.C."/>
            <person name="Grant K.A."/>
            <person name="Carter A.C."/>
            <person name="Peck M.W."/>
        </authorList>
    </citation>
    <scope>NUCLEOTIDE SEQUENCE [LARGE SCALE GENOMIC DNA]</scope>
    <source>
        <strain evidence="23 24">H113700579</strain>
    </source>
</reference>
<dbReference type="CDD" id="cd00371">
    <property type="entry name" value="HMA"/>
    <property type="match status" value="2"/>
</dbReference>
<feature type="transmembrane region" description="Helical" evidence="21">
    <location>
        <begin position="441"/>
        <end position="463"/>
    </location>
</feature>
<evidence type="ECO:0000256" key="20">
    <source>
        <dbReference type="ARBA" id="ARBA00049289"/>
    </source>
</evidence>
<dbReference type="Gene3D" id="3.30.70.100">
    <property type="match status" value="2"/>
</dbReference>
<dbReference type="SUPFAM" id="SSF55008">
    <property type="entry name" value="HMA, heavy metal-associated domain"/>
    <property type="match status" value="2"/>
</dbReference>
<comment type="similarity">
    <text evidence="2 21">Belongs to the cation transport ATPase (P-type) (TC 3.A.3) family. Type IB subfamily.</text>
</comment>
<dbReference type="GO" id="GO:0140581">
    <property type="term" value="F:P-type monovalent copper transporter activity"/>
    <property type="evidence" value="ECO:0007669"/>
    <property type="project" value="UniProtKB-EC"/>
</dbReference>
<evidence type="ECO:0000256" key="19">
    <source>
        <dbReference type="ARBA" id="ARBA00033239"/>
    </source>
</evidence>
<comment type="catalytic activity">
    <reaction evidence="20">
        <text>Cu(+)(in) + ATP + H2O = Cu(+)(out) + ADP + phosphate + H(+)</text>
        <dbReference type="Rhea" id="RHEA:25792"/>
        <dbReference type="ChEBI" id="CHEBI:15377"/>
        <dbReference type="ChEBI" id="CHEBI:15378"/>
        <dbReference type="ChEBI" id="CHEBI:30616"/>
        <dbReference type="ChEBI" id="CHEBI:43474"/>
        <dbReference type="ChEBI" id="CHEBI:49552"/>
        <dbReference type="ChEBI" id="CHEBI:456216"/>
        <dbReference type="EC" id="7.2.2.8"/>
    </reaction>
</comment>
<evidence type="ECO:0000256" key="3">
    <source>
        <dbReference type="ARBA" id="ARBA00012517"/>
    </source>
</evidence>
<keyword evidence="10" id="KW-0187">Copper transport</keyword>
<dbReference type="InterPro" id="IPR008250">
    <property type="entry name" value="ATPase_P-typ_transduc_dom_A_sf"/>
</dbReference>
<dbReference type="InterPro" id="IPR023214">
    <property type="entry name" value="HAD_sf"/>
</dbReference>
<dbReference type="SUPFAM" id="SSF56784">
    <property type="entry name" value="HAD-like"/>
    <property type="match status" value="1"/>
</dbReference>
<dbReference type="InterPro" id="IPR027256">
    <property type="entry name" value="P-typ_ATPase_IB"/>
</dbReference>
<dbReference type="PRINTS" id="PR00119">
    <property type="entry name" value="CATATPASE"/>
</dbReference>
<feature type="transmembrane region" description="Helical" evidence="21">
    <location>
        <begin position="755"/>
        <end position="777"/>
    </location>
</feature>
<comment type="caution">
    <text evidence="23">The sequence shown here is derived from an EMBL/GenBank/DDBJ whole genome shotgun (WGS) entry which is preliminary data.</text>
</comment>
<evidence type="ECO:0000256" key="6">
    <source>
        <dbReference type="ARBA" id="ARBA00022692"/>
    </source>
</evidence>
<evidence type="ECO:0000313" key="23">
    <source>
        <dbReference type="EMBL" id="NFA44511.1"/>
    </source>
</evidence>
<keyword evidence="5" id="KW-0813">Transport</keyword>
<dbReference type="FunFam" id="3.30.70.100:FF:000005">
    <property type="entry name" value="Copper-exporting P-type ATPase A"/>
    <property type="match status" value="2"/>
</dbReference>
<keyword evidence="11 21" id="KW-0067">ATP-binding</keyword>
<dbReference type="GO" id="GO:0005507">
    <property type="term" value="F:copper ion binding"/>
    <property type="evidence" value="ECO:0007669"/>
    <property type="project" value="InterPro"/>
</dbReference>
<dbReference type="Pfam" id="PF00702">
    <property type="entry name" value="Hydrolase"/>
    <property type="match status" value="1"/>
</dbReference>
<dbReference type="Pfam" id="PF00403">
    <property type="entry name" value="HMA"/>
    <property type="match status" value="2"/>
</dbReference>
<keyword evidence="17 21" id="KW-0472">Membrane</keyword>
<keyword evidence="13" id="KW-1278">Translocase</keyword>
<dbReference type="InterPro" id="IPR018303">
    <property type="entry name" value="ATPase_P-typ_P_site"/>
</dbReference>
<evidence type="ECO:0000256" key="18">
    <source>
        <dbReference type="ARBA" id="ARBA00029719"/>
    </source>
</evidence>
<keyword evidence="9 21" id="KW-0547">Nucleotide-binding</keyword>
<feature type="transmembrane region" description="Helical" evidence="21">
    <location>
        <begin position="261"/>
        <end position="280"/>
    </location>
</feature>
<feature type="domain" description="HMA" evidence="22">
    <location>
        <begin position="2"/>
        <end position="68"/>
    </location>
</feature>
<dbReference type="InterPro" id="IPR023299">
    <property type="entry name" value="ATPase_P-typ_cyto_dom_N"/>
</dbReference>
<dbReference type="NCBIfam" id="TIGR00003">
    <property type="entry name" value="copper ion binding protein"/>
    <property type="match status" value="2"/>
</dbReference>
<proteinExistence type="inferred from homology"/>
<evidence type="ECO:0000256" key="14">
    <source>
        <dbReference type="ARBA" id="ARBA00022989"/>
    </source>
</evidence>
<evidence type="ECO:0000256" key="21">
    <source>
        <dbReference type="RuleBase" id="RU362081"/>
    </source>
</evidence>
<keyword evidence="15" id="KW-0186">Copper</keyword>
<dbReference type="PRINTS" id="PR00941">
    <property type="entry name" value="CDATPASE"/>
</dbReference>
<dbReference type="InterPro" id="IPR006121">
    <property type="entry name" value="HMA_dom"/>
</dbReference>
<accession>A0A6M0STA0</accession>